<dbReference type="Proteomes" id="UP000799421">
    <property type="component" value="Unassembled WGS sequence"/>
</dbReference>
<dbReference type="GO" id="GO:0004828">
    <property type="term" value="F:serine-tRNA ligase activity"/>
    <property type="evidence" value="ECO:0007669"/>
    <property type="project" value="UniProtKB-EC"/>
</dbReference>
<accession>A0A6A7CAM9</accession>
<gene>
    <name evidence="11" type="ORF">K470DRAFT_200029</name>
</gene>
<dbReference type="Pfam" id="PF02403">
    <property type="entry name" value="Seryl_tRNA_N"/>
    <property type="match status" value="1"/>
</dbReference>
<dbReference type="Gene3D" id="1.10.287.40">
    <property type="entry name" value="Serine-tRNA synthetase, tRNA binding domain"/>
    <property type="match status" value="1"/>
</dbReference>
<feature type="site" description="Important for serine binding" evidence="8">
    <location>
        <position position="400"/>
    </location>
</feature>
<dbReference type="EMBL" id="MU005957">
    <property type="protein sequence ID" value="KAF2864327.1"/>
    <property type="molecule type" value="Genomic_DNA"/>
</dbReference>
<evidence type="ECO:0000256" key="6">
    <source>
        <dbReference type="ARBA" id="ARBA00031113"/>
    </source>
</evidence>
<evidence type="ECO:0000313" key="12">
    <source>
        <dbReference type="Proteomes" id="UP000799421"/>
    </source>
</evidence>
<dbReference type="InterPro" id="IPR002317">
    <property type="entry name" value="Ser-tRNA-ligase_type_1"/>
</dbReference>
<feature type="non-terminal residue" evidence="11">
    <location>
        <position position="1"/>
    </location>
</feature>
<feature type="binding site" evidence="9">
    <location>
        <begin position="367"/>
        <end position="370"/>
    </location>
    <ligand>
        <name>ATP</name>
        <dbReference type="ChEBI" id="CHEBI:30616"/>
    </ligand>
</feature>
<proteinExistence type="predicted"/>
<feature type="binding site" evidence="8">
    <location>
        <position position="238"/>
    </location>
    <ligand>
        <name>L-serine</name>
        <dbReference type="ChEBI" id="CHEBI:33384"/>
    </ligand>
</feature>
<evidence type="ECO:0000256" key="1">
    <source>
        <dbReference type="ARBA" id="ARBA00012840"/>
    </source>
</evidence>
<keyword evidence="4 9" id="KW-0067">ATP-binding</keyword>
<evidence type="ECO:0000313" key="11">
    <source>
        <dbReference type="EMBL" id="KAF2864327.1"/>
    </source>
</evidence>
<dbReference type="UniPathway" id="UPA00906">
    <property type="reaction ID" value="UER00895"/>
</dbReference>
<dbReference type="PRINTS" id="PR00981">
    <property type="entry name" value="TRNASYNTHSER"/>
</dbReference>
<feature type="binding site" evidence="9">
    <location>
        <begin position="269"/>
        <end position="271"/>
    </location>
    <ligand>
        <name>ATP</name>
        <dbReference type="ChEBI" id="CHEBI:30616"/>
    </ligand>
</feature>
<dbReference type="EC" id="6.1.1.11" evidence="1"/>
<dbReference type="InterPro" id="IPR045864">
    <property type="entry name" value="aa-tRNA-synth_II/BPL/LPL"/>
</dbReference>
<feature type="domain" description="Aminoacyl-transfer RNA synthetases class-II family profile" evidence="10">
    <location>
        <begin position="174"/>
        <end position="430"/>
    </location>
</feature>
<evidence type="ECO:0000256" key="7">
    <source>
        <dbReference type="ARBA" id="ARBA00034892"/>
    </source>
</evidence>
<evidence type="ECO:0000256" key="8">
    <source>
        <dbReference type="PIRSR" id="PIRSR001529-1"/>
    </source>
</evidence>
<dbReference type="InterPro" id="IPR006195">
    <property type="entry name" value="aa-tRNA-synth_II"/>
</dbReference>
<dbReference type="GO" id="GO:0006434">
    <property type="term" value="P:seryl-tRNA aminoacylation"/>
    <property type="evidence" value="ECO:0007669"/>
    <property type="project" value="InterPro"/>
</dbReference>
<dbReference type="PROSITE" id="PS50862">
    <property type="entry name" value="AA_TRNA_LIGASE_II"/>
    <property type="match status" value="1"/>
</dbReference>
<dbReference type="Gene3D" id="3.30.930.10">
    <property type="entry name" value="Bira Bifunctional Protein, Domain 2"/>
    <property type="match status" value="1"/>
</dbReference>
<evidence type="ECO:0000256" key="3">
    <source>
        <dbReference type="ARBA" id="ARBA00022741"/>
    </source>
</evidence>
<name>A0A6A7CAM9_9PEZI</name>
<keyword evidence="3" id="KW-0547">Nucleotide-binding</keyword>
<keyword evidence="12" id="KW-1185">Reference proteome</keyword>
<dbReference type="InterPro" id="IPR015866">
    <property type="entry name" value="Ser-tRNA-synth_1_N"/>
</dbReference>
<dbReference type="AlphaFoldDB" id="A0A6A7CAM9"/>
<dbReference type="InterPro" id="IPR002314">
    <property type="entry name" value="aa-tRNA-synt_IIb"/>
</dbReference>
<dbReference type="SUPFAM" id="SSF55681">
    <property type="entry name" value="Class II aaRS and biotin synthetases"/>
    <property type="match status" value="1"/>
</dbReference>
<evidence type="ECO:0000256" key="2">
    <source>
        <dbReference type="ARBA" id="ARBA00022598"/>
    </source>
</evidence>
<evidence type="ECO:0000256" key="9">
    <source>
        <dbReference type="PIRSR" id="PIRSR001529-2"/>
    </source>
</evidence>
<dbReference type="InterPro" id="IPR042103">
    <property type="entry name" value="SerRS_1_N_sf"/>
</dbReference>
<feature type="non-terminal residue" evidence="11">
    <location>
        <position position="430"/>
    </location>
</feature>
<organism evidence="11 12">
    <name type="scientific">Piedraia hortae CBS 480.64</name>
    <dbReference type="NCBI Taxonomy" id="1314780"/>
    <lineage>
        <taxon>Eukaryota</taxon>
        <taxon>Fungi</taxon>
        <taxon>Dikarya</taxon>
        <taxon>Ascomycota</taxon>
        <taxon>Pezizomycotina</taxon>
        <taxon>Dothideomycetes</taxon>
        <taxon>Dothideomycetidae</taxon>
        <taxon>Capnodiales</taxon>
        <taxon>Piedraiaceae</taxon>
        <taxon>Piedraia</taxon>
    </lineage>
</organism>
<sequence>TQPTTAPKPVLDLKHIRLNPGLYEQNAVDRNFNSVAQNGWKLLDLHNELVQSQRLAVEKRRRNNELIRTIKEKGGRDGLLVEEAKELKAQLAQFESREKSLQSEMLRLGLELPNLSSLHTPVGEEPRLRGYINGEGPMEVNGGDHAKSSLLDFSRSAVTSGWGFYFLEGEAALLEQALVQYALAVAMKYGWKPVTPPSLVYAHIAHACGFRPRDEDAGQIYAVEHGDKAKPQLVLAGTAEIPFAGSRANSALGARELPLKLVGPSRCYRAEAGARGAGTRGLYRVHEFTKVELFAWTMPPPTVGWSEGEADPATKVFDEIVTMQTEIVQSLGLHARILEQPTTDLGASAARKVDIEVYFPSRKDYGEVTSTSICTDYQSRRLNTRLEGQKSAFVHTVNGTAMAVPRIIAALLEYGFAQGKVPECLKRYLP</sequence>
<keyword evidence="2" id="KW-0436">Ligase</keyword>
<dbReference type="OrthoDB" id="10264585at2759"/>
<dbReference type="PIRSF" id="PIRSF001529">
    <property type="entry name" value="Ser-tRNA-synth_IIa"/>
    <property type="match status" value="1"/>
</dbReference>
<keyword evidence="5 11" id="KW-0030">Aminoacyl-tRNA synthetase</keyword>
<feature type="binding site" evidence="8">
    <location>
        <position position="269"/>
    </location>
    <ligand>
        <name>L-serine</name>
        <dbReference type="ChEBI" id="CHEBI:33384"/>
    </ligand>
</feature>
<evidence type="ECO:0000256" key="5">
    <source>
        <dbReference type="ARBA" id="ARBA00023146"/>
    </source>
</evidence>
<dbReference type="GO" id="GO:0005524">
    <property type="term" value="F:ATP binding"/>
    <property type="evidence" value="ECO:0007669"/>
    <property type="project" value="UniProtKB-KW"/>
</dbReference>
<protein>
    <recommendedName>
        <fullName evidence="1">serine--tRNA ligase</fullName>
        <ecNumber evidence="1">6.1.1.11</ecNumber>
    </recommendedName>
    <alternativeName>
        <fullName evidence="6">Seryl-tRNA synthetase</fullName>
    </alternativeName>
    <alternativeName>
        <fullName evidence="7">Seryl-tRNA(Ser) synthetase</fullName>
    </alternativeName>
</protein>
<evidence type="ECO:0000256" key="4">
    <source>
        <dbReference type="ARBA" id="ARBA00022840"/>
    </source>
</evidence>
<dbReference type="InterPro" id="IPR010978">
    <property type="entry name" value="tRNA-bd_arm"/>
</dbReference>
<feature type="binding site" evidence="8">
    <location>
        <position position="292"/>
    </location>
    <ligand>
        <name>L-serine</name>
        <dbReference type="ChEBI" id="CHEBI:33384"/>
    </ligand>
</feature>
<dbReference type="Pfam" id="PF00587">
    <property type="entry name" value="tRNA-synt_2b"/>
    <property type="match status" value="1"/>
</dbReference>
<reference evidence="11" key="1">
    <citation type="journal article" date="2020" name="Stud. Mycol.">
        <title>101 Dothideomycetes genomes: a test case for predicting lifestyles and emergence of pathogens.</title>
        <authorList>
            <person name="Haridas S."/>
            <person name="Albert R."/>
            <person name="Binder M."/>
            <person name="Bloem J."/>
            <person name="Labutti K."/>
            <person name="Salamov A."/>
            <person name="Andreopoulos B."/>
            <person name="Baker S."/>
            <person name="Barry K."/>
            <person name="Bills G."/>
            <person name="Bluhm B."/>
            <person name="Cannon C."/>
            <person name="Castanera R."/>
            <person name="Culley D."/>
            <person name="Daum C."/>
            <person name="Ezra D."/>
            <person name="Gonzalez J."/>
            <person name="Henrissat B."/>
            <person name="Kuo A."/>
            <person name="Liang C."/>
            <person name="Lipzen A."/>
            <person name="Lutzoni F."/>
            <person name="Magnuson J."/>
            <person name="Mondo S."/>
            <person name="Nolan M."/>
            <person name="Ohm R."/>
            <person name="Pangilinan J."/>
            <person name="Park H.-J."/>
            <person name="Ramirez L."/>
            <person name="Alfaro M."/>
            <person name="Sun H."/>
            <person name="Tritt A."/>
            <person name="Yoshinaga Y."/>
            <person name="Zwiers L.-H."/>
            <person name="Turgeon B."/>
            <person name="Goodwin S."/>
            <person name="Spatafora J."/>
            <person name="Crous P."/>
            <person name="Grigoriev I."/>
        </authorList>
    </citation>
    <scope>NUCLEOTIDE SEQUENCE</scope>
    <source>
        <strain evidence="11">CBS 480.64</strain>
    </source>
</reference>
<dbReference type="SUPFAM" id="SSF46589">
    <property type="entry name" value="tRNA-binding arm"/>
    <property type="match status" value="1"/>
</dbReference>
<feature type="binding site" evidence="8">
    <location>
        <position position="398"/>
    </location>
    <ligand>
        <name>L-serine</name>
        <dbReference type="ChEBI" id="CHEBI:33384"/>
    </ligand>
</feature>
<feature type="binding site" evidence="9">
    <location>
        <begin position="285"/>
        <end position="288"/>
    </location>
    <ligand>
        <name>ATP</name>
        <dbReference type="ChEBI" id="CHEBI:30616"/>
    </ligand>
</feature>
<dbReference type="PANTHER" id="PTHR11778">
    <property type="entry name" value="SERYL-TRNA SYNTHETASE"/>
    <property type="match status" value="1"/>
</dbReference>
<evidence type="ECO:0000259" key="10">
    <source>
        <dbReference type="PROSITE" id="PS50862"/>
    </source>
</evidence>